<evidence type="ECO:0000259" key="5">
    <source>
        <dbReference type="PROSITE" id="PS50949"/>
    </source>
</evidence>
<dbReference type="RefSeq" id="WP_012992942.1">
    <property type="nucleotide sequence ID" value="NZ_NBZD01000004.1"/>
</dbReference>
<dbReference type="PROSITE" id="PS50949">
    <property type="entry name" value="HTH_GNTR"/>
    <property type="match status" value="1"/>
</dbReference>
<evidence type="ECO:0000313" key="6">
    <source>
        <dbReference type="EMBL" id="PNH18024.1"/>
    </source>
</evidence>
<evidence type="ECO:0000256" key="4">
    <source>
        <dbReference type="SAM" id="Coils"/>
    </source>
</evidence>
<dbReference type="InterPro" id="IPR036388">
    <property type="entry name" value="WH-like_DNA-bd_sf"/>
</dbReference>
<proteinExistence type="predicted"/>
<dbReference type="AlphaFoldDB" id="A0A2J8AZT2"/>
<keyword evidence="2" id="KW-0238">DNA-binding</keyword>
<feature type="domain" description="HTH gntR-type" evidence="5">
    <location>
        <begin position="9"/>
        <end position="76"/>
    </location>
</feature>
<dbReference type="SMART" id="SM00345">
    <property type="entry name" value="HTH_GNTR"/>
    <property type="match status" value="1"/>
</dbReference>
<dbReference type="InterPro" id="IPR008920">
    <property type="entry name" value="TF_FadR/GntR_C"/>
</dbReference>
<dbReference type="Pfam" id="PF07729">
    <property type="entry name" value="FCD"/>
    <property type="match status" value="1"/>
</dbReference>
<sequence length="227" mass="25299">MLIKPIKLAPAREQVAQSLRQAILAGEYRQGELISLDSVAHLVGVSRTPVREAFQLLAAEGLIELRPNRGAVVIGLAPEAVADSFDMRILLEGEAVYRACMNGVDTKLLERYCDEGDLAVKYNEVARFTKCNMLFHETIWEASGSEKLKGFLRQLWKGLMVDQAVDKKANMAEAQEEHKELLAVLKEHDATKARQVMRQHLLCSKINALNSLAKKNKSEAPRHIGNV</sequence>
<organism evidence="6 7">
    <name type="scientific">Mageeibacillus indolicus</name>
    <dbReference type="NCBI Taxonomy" id="884684"/>
    <lineage>
        <taxon>Bacteria</taxon>
        <taxon>Bacillati</taxon>
        <taxon>Bacillota</taxon>
        <taxon>Clostridia</taxon>
        <taxon>Eubacteriales</taxon>
        <taxon>Oscillospiraceae</taxon>
        <taxon>Mageeibacillus</taxon>
    </lineage>
</organism>
<accession>A0A2J8AZT2</accession>
<dbReference type="SMART" id="SM00895">
    <property type="entry name" value="FCD"/>
    <property type="match status" value="1"/>
</dbReference>
<dbReference type="PRINTS" id="PR00035">
    <property type="entry name" value="HTHGNTR"/>
</dbReference>
<dbReference type="Gene3D" id="1.20.120.530">
    <property type="entry name" value="GntR ligand-binding domain-like"/>
    <property type="match status" value="1"/>
</dbReference>
<dbReference type="SUPFAM" id="SSF48008">
    <property type="entry name" value="GntR ligand-binding domain-like"/>
    <property type="match status" value="1"/>
</dbReference>
<dbReference type="SUPFAM" id="SSF46785">
    <property type="entry name" value="Winged helix' DNA-binding domain"/>
    <property type="match status" value="1"/>
</dbReference>
<protein>
    <recommendedName>
        <fullName evidence="5">HTH gntR-type domain-containing protein</fullName>
    </recommendedName>
</protein>
<keyword evidence="1" id="KW-0805">Transcription regulation</keyword>
<keyword evidence="3" id="KW-0804">Transcription</keyword>
<dbReference type="InterPro" id="IPR036390">
    <property type="entry name" value="WH_DNA-bd_sf"/>
</dbReference>
<feature type="coiled-coil region" evidence="4">
    <location>
        <begin position="164"/>
        <end position="191"/>
    </location>
</feature>
<evidence type="ECO:0000313" key="7">
    <source>
        <dbReference type="Proteomes" id="UP000236394"/>
    </source>
</evidence>
<dbReference type="OMA" id="FHRAINI"/>
<dbReference type="CDD" id="cd07377">
    <property type="entry name" value="WHTH_GntR"/>
    <property type="match status" value="1"/>
</dbReference>
<dbReference type="Pfam" id="PF00392">
    <property type="entry name" value="GntR"/>
    <property type="match status" value="1"/>
</dbReference>
<dbReference type="GO" id="GO:0003700">
    <property type="term" value="F:DNA-binding transcription factor activity"/>
    <property type="evidence" value="ECO:0007669"/>
    <property type="project" value="InterPro"/>
</dbReference>
<comment type="caution">
    <text evidence="6">The sequence shown here is derived from an EMBL/GenBank/DDBJ whole genome shotgun (WGS) entry which is preliminary data.</text>
</comment>
<dbReference type="Gene3D" id="1.10.10.10">
    <property type="entry name" value="Winged helix-like DNA-binding domain superfamily/Winged helix DNA-binding domain"/>
    <property type="match status" value="1"/>
</dbReference>
<name>A0A2J8AZT2_9FIRM</name>
<evidence type="ECO:0000256" key="1">
    <source>
        <dbReference type="ARBA" id="ARBA00023015"/>
    </source>
</evidence>
<dbReference type="PANTHER" id="PTHR43537:SF45">
    <property type="entry name" value="GNTR FAMILY REGULATORY PROTEIN"/>
    <property type="match status" value="1"/>
</dbReference>
<dbReference type="Proteomes" id="UP000236394">
    <property type="component" value="Unassembled WGS sequence"/>
</dbReference>
<gene>
    <name evidence="6" type="ORF">B7R76_06725</name>
</gene>
<reference evidence="7" key="1">
    <citation type="submission" date="2017-04" db="EMBL/GenBank/DDBJ databases">
        <authorList>
            <person name="Bumgarner R.E."/>
            <person name="Fredricks D.N."/>
            <person name="Srinivasan S."/>
        </authorList>
    </citation>
    <scope>NUCLEOTIDE SEQUENCE [LARGE SCALE GENOMIC DNA]</scope>
    <source>
        <strain evidence="7">KA00405</strain>
    </source>
</reference>
<dbReference type="PANTHER" id="PTHR43537">
    <property type="entry name" value="TRANSCRIPTIONAL REGULATOR, GNTR FAMILY"/>
    <property type="match status" value="1"/>
</dbReference>
<dbReference type="EMBL" id="NBZD01000004">
    <property type="protein sequence ID" value="PNH18024.1"/>
    <property type="molecule type" value="Genomic_DNA"/>
</dbReference>
<dbReference type="InterPro" id="IPR000524">
    <property type="entry name" value="Tscrpt_reg_HTH_GntR"/>
</dbReference>
<dbReference type="GO" id="GO:0003677">
    <property type="term" value="F:DNA binding"/>
    <property type="evidence" value="ECO:0007669"/>
    <property type="project" value="UniProtKB-KW"/>
</dbReference>
<evidence type="ECO:0000256" key="2">
    <source>
        <dbReference type="ARBA" id="ARBA00023125"/>
    </source>
</evidence>
<evidence type="ECO:0000256" key="3">
    <source>
        <dbReference type="ARBA" id="ARBA00023163"/>
    </source>
</evidence>
<keyword evidence="4" id="KW-0175">Coiled coil</keyword>
<dbReference type="InterPro" id="IPR011711">
    <property type="entry name" value="GntR_C"/>
</dbReference>